<keyword evidence="1" id="KW-0808">Transferase</keyword>
<comment type="catalytic activity">
    <reaction evidence="12">
        <text>serotonin + acetyl-CoA = N-acetylserotonin + CoA + H(+)</text>
        <dbReference type="Rhea" id="RHEA:25217"/>
        <dbReference type="ChEBI" id="CHEBI:15378"/>
        <dbReference type="ChEBI" id="CHEBI:17697"/>
        <dbReference type="ChEBI" id="CHEBI:57287"/>
        <dbReference type="ChEBI" id="CHEBI:57288"/>
        <dbReference type="ChEBI" id="CHEBI:350546"/>
        <dbReference type="EC" id="2.3.1.87"/>
    </reaction>
    <physiologicalReaction direction="left-to-right" evidence="12">
        <dbReference type="Rhea" id="RHEA:25218"/>
    </physiologicalReaction>
</comment>
<feature type="transmembrane region" description="Helical" evidence="13">
    <location>
        <begin position="29"/>
        <end position="51"/>
    </location>
</feature>
<comment type="catalytic activity">
    <reaction evidence="8">
        <text>dopamine + acetyl-CoA = N-acetyldopamine + CoA + H(+)</text>
        <dbReference type="Rhea" id="RHEA:51388"/>
        <dbReference type="ChEBI" id="CHEBI:15378"/>
        <dbReference type="ChEBI" id="CHEBI:57287"/>
        <dbReference type="ChEBI" id="CHEBI:57288"/>
        <dbReference type="ChEBI" id="CHEBI:59905"/>
        <dbReference type="ChEBI" id="CHEBI:125678"/>
    </reaction>
    <physiologicalReaction direction="left-to-right" evidence="8">
        <dbReference type="Rhea" id="RHEA:51389"/>
    </physiologicalReaction>
</comment>
<comment type="catalytic activity">
    <reaction evidence="7">
        <text>serotonin + (5Z,8Z,11Z,14Z)-eicosatetraenoyl-CoA = N-[(5Z,8Z,11Z,14Z)-eicosatetraenoyl]-serotonin + CoA + H(+)</text>
        <dbReference type="Rhea" id="RHEA:51396"/>
        <dbReference type="ChEBI" id="CHEBI:15378"/>
        <dbReference type="ChEBI" id="CHEBI:57287"/>
        <dbReference type="ChEBI" id="CHEBI:57368"/>
        <dbReference type="ChEBI" id="CHEBI:132255"/>
        <dbReference type="ChEBI" id="CHEBI:350546"/>
    </reaction>
    <physiologicalReaction direction="left-to-right" evidence="7">
        <dbReference type="Rhea" id="RHEA:51397"/>
    </physiologicalReaction>
</comment>
<evidence type="ECO:0000256" key="11">
    <source>
        <dbReference type="ARBA" id="ARBA00052335"/>
    </source>
</evidence>
<dbReference type="PANTHER" id="PTHR22943">
    <property type="entry name" value="7-TRANSMEMBRANE DOMAIN RECEPTOR C.ELEGANS"/>
    <property type="match status" value="1"/>
</dbReference>
<feature type="transmembrane region" description="Helical" evidence="13">
    <location>
        <begin position="164"/>
        <end position="185"/>
    </location>
</feature>
<dbReference type="InterPro" id="IPR019428">
    <property type="entry name" value="7TM_GPCR_serpentine_rcpt_Str"/>
</dbReference>
<organism evidence="14 15">
    <name type="scientific">Caenorhabditis remanei</name>
    <name type="common">Caenorhabditis vulgaris</name>
    <dbReference type="NCBI Taxonomy" id="31234"/>
    <lineage>
        <taxon>Eukaryota</taxon>
        <taxon>Metazoa</taxon>
        <taxon>Ecdysozoa</taxon>
        <taxon>Nematoda</taxon>
        <taxon>Chromadorea</taxon>
        <taxon>Rhabditida</taxon>
        <taxon>Rhabditina</taxon>
        <taxon>Rhabditomorpha</taxon>
        <taxon>Rhabditoidea</taxon>
        <taxon>Rhabditidae</taxon>
        <taxon>Peloderinae</taxon>
        <taxon>Caenorhabditis</taxon>
    </lineage>
</organism>
<evidence type="ECO:0000256" key="6">
    <source>
        <dbReference type="ARBA" id="ARBA00050849"/>
    </source>
</evidence>
<dbReference type="GO" id="GO:0042048">
    <property type="term" value="P:olfactory behavior"/>
    <property type="evidence" value="ECO:0007669"/>
    <property type="project" value="TreeGrafter"/>
</dbReference>
<comment type="similarity">
    <text evidence="3">Belongs to the acetyltransferase family. AANAT subfamily.</text>
</comment>
<keyword evidence="13" id="KW-0812">Transmembrane</keyword>
<comment type="pathway">
    <text evidence="2">Aromatic compound metabolism; melatonin biosynthesis; melatonin from serotonin: step 1/2.</text>
</comment>
<evidence type="ECO:0000256" key="5">
    <source>
        <dbReference type="ARBA" id="ARBA00050189"/>
    </source>
</evidence>
<dbReference type="GO" id="GO:0004059">
    <property type="term" value="F:aralkylamine N-acetyltransferase activity"/>
    <property type="evidence" value="ECO:0007669"/>
    <property type="project" value="UniProtKB-EC"/>
</dbReference>
<name>A0A6A5GQ73_CAERE</name>
<evidence type="ECO:0000256" key="2">
    <source>
        <dbReference type="ARBA" id="ARBA00037926"/>
    </source>
</evidence>
<evidence type="ECO:0000256" key="10">
    <source>
        <dbReference type="ARBA" id="ARBA00052178"/>
    </source>
</evidence>
<evidence type="ECO:0000256" key="9">
    <source>
        <dbReference type="ARBA" id="ARBA00051823"/>
    </source>
</evidence>
<dbReference type="GO" id="GO:0005886">
    <property type="term" value="C:plasma membrane"/>
    <property type="evidence" value="ECO:0007669"/>
    <property type="project" value="TreeGrafter"/>
</dbReference>
<dbReference type="InterPro" id="IPR016181">
    <property type="entry name" value="Acyl_CoA_acyltransferase"/>
</dbReference>
<comment type="caution">
    <text evidence="14">The sequence shown here is derived from an EMBL/GenBank/DDBJ whole genome shotgun (WGS) entry which is preliminary data.</text>
</comment>
<dbReference type="GeneID" id="9828608"/>
<dbReference type="PANTHER" id="PTHR22943:SF52">
    <property type="entry name" value="SEVEN TM RECEPTOR"/>
    <property type="match status" value="1"/>
</dbReference>
<dbReference type="SUPFAM" id="SSF55729">
    <property type="entry name" value="Acyl-CoA N-acyltransferases (Nat)"/>
    <property type="match status" value="1"/>
</dbReference>
<evidence type="ECO:0000256" key="4">
    <source>
        <dbReference type="ARBA" id="ARBA00039114"/>
    </source>
</evidence>
<keyword evidence="13" id="KW-1133">Transmembrane helix</keyword>
<dbReference type="Proteomes" id="UP000483820">
    <property type="component" value="Chromosome IV"/>
</dbReference>
<dbReference type="EMBL" id="WUAV01000004">
    <property type="protein sequence ID" value="KAF1757598.1"/>
    <property type="molecule type" value="Genomic_DNA"/>
</dbReference>
<evidence type="ECO:0000256" key="7">
    <source>
        <dbReference type="ARBA" id="ARBA00051284"/>
    </source>
</evidence>
<sequence length="426" mass="48543">MAIFGIHFIYRYLVASGHQLLATFSTWKITLWLSLPVLLYGVIWGLGSYYACGPTDYTIGFVKMDVLANYGLQMEEIAYFGLHFYRKNEKGETFIVYEQGSSLFSAIYFGVKCYHKINDLASQISTRNKSLQSQLFYALVIQTLIPIVLMHIPVTIIYSFAFMGYGMGIICGIASITISILSTVLPQATEKYYFETVKNSNRNEIFEFLNKNFRVDESLSRAAGMTESDIQICFEGVLDRVLRNEVSILAREKRNDEVVGCMLNSVWKRGDAKKNENSEEEVSIFERIKHEFLLVFLEFQFGGDRKGVVTIGEILNELHESFWKLRSNHHTVLHFEISSVNRNHQRQGLASKFMNWTENQELLKSVEASGIVAEASSLANQILLDKRGYETVAATLLNSRIDSNGNQILVCDDGTDRVNLVFKEFQ</sequence>
<keyword evidence="13" id="KW-0472">Membrane</keyword>
<comment type="catalytic activity">
    <reaction evidence="5">
        <text>dopamine + (9Z)-octadecenoyl-CoA = N-(9Z-octadecanoyl)-dopamine + CoA + H(+)</text>
        <dbReference type="Rhea" id="RHEA:51380"/>
        <dbReference type="ChEBI" id="CHEBI:15378"/>
        <dbReference type="ChEBI" id="CHEBI:31883"/>
        <dbReference type="ChEBI" id="CHEBI:57287"/>
        <dbReference type="ChEBI" id="CHEBI:57387"/>
        <dbReference type="ChEBI" id="CHEBI:59905"/>
    </reaction>
    <physiologicalReaction direction="left-to-right" evidence="5">
        <dbReference type="Rhea" id="RHEA:51381"/>
    </physiologicalReaction>
</comment>
<comment type="catalytic activity">
    <reaction evidence="11">
        <text>dopamine + hexadecanoyl-CoA = N-hexadecanoyl-dopamine + CoA + H(+)</text>
        <dbReference type="Rhea" id="RHEA:51376"/>
        <dbReference type="ChEBI" id="CHEBI:15378"/>
        <dbReference type="ChEBI" id="CHEBI:57287"/>
        <dbReference type="ChEBI" id="CHEBI:57379"/>
        <dbReference type="ChEBI" id="CHEBI:59905"/>
        <dbReference type="ChEBI" id="CHEBI:134058"/>
    </reaction>
    <physiologicalReaction direction="left-to-right" evidence="11">
        <dbReference type="Rhea" id="RHEA:51377"/>
    </physiologicalReaction>
</comment>
<dbReference type="KEGG" id="crq:GCK72_014054"/>
<evidence type="ECO:0000256" key="8">
    <source>
        <dbReference type="ARBA" id="ARBA00051711"/>
    </source>
</evidence>
<proteinExistence type="inferred from homology"/>
<dbReference type="GO" id="GO:0038022">
    <property type="term" value="F:G protein-coupled olfactory receptor activity"/>
    <property type="evidence" value="ECO:0007669"/>
    <property type="project" value="TreeGrafter"/>
</dbReference>
<dbReference type="Gene3D" id="3.40.630.30">
    <property type="match status" value="1"/>
</dbReference>
<evidence type="ECO:0000256" key="3">
    <source>
        <dbReference type="ARBA" id="ARBA00038182"/>
    </source>
</evidence>
<comment type="catalytic activity">
    <reaction evidence="9">
        <text>serotonin + (9Z)-octadecenoyl-CoA = N-(9Z-octadecenoyl)-serotonin + CoA + H(+)</text>
        <dbReference type="Rhea" id="RHEA:51392"/>
        <dbReference type="ChEBI" id="CHEBI:15378"/>
        <dbReference type="ChEBI" id="CHEBI:57287"/>
        <dbReference type="ChEBI" id="CHEBI:57387"/>
        <dbReference type="ChEBI" id="CHEBI:134064"/>
        <dbReference type="ChEBI" id="CHEBI:350546"/>
    </reaction>
    <physiologicalReaction direction="left-to-right" evidence="9">
        <dbReference type="Rhea" id="RHEA:51393"/>
    </physiologicalReaction>
</comment>
<reference evidence="14 15" key="1">
    <citation type="submission" date="2019-12" db="EMBL/GenBank/DDBJ databases">
        <title>Chromosome-level assembly of the Caenorhabditis remanei genome.</title>
        <authorList>
            <person name="Teterina A.A."/>
            <person name="Willis J.H."/>
            <person name="Phillips P.C."/>
        </authorList>
    </citation>
    <scope>NUCLEOTIDE SEQUENCE [LARGE SCALE GENOMIC DNA]</scope>
    <source>
        <strain evidence="14 15">PX506</strain>
        <tissue evidence="14">Whole organism</tissue>
    </source>
</reference>
<protein>
    <recommendedName>
        <fullName evidence="4">aralkylamine N-acetyltransferase</fullName>
        <ecNumber evidence="4">2.3.1.87</ecNumber>
    </recommendedName>
</protein>
<dbReference type="AlphaFoldDB" id="A0A6A5GQ73"/>
<evidence type="ECO:0000256" key="1">
    <source>
        <dbReference type="ARBA" id="ARBA00022679"/>
    </source>
</evidence>
<evidence type="ECO:0000256" key="13">
    <source>
        <dbReference type="SAM" id="Phobius"/>
    </source>
</evidence>
<evidence type="ECO:0000313" key="14">
    <source>
        <dbReference type="EMBL" id="KAF1757598.1"/>
    </source>
</evidence>
<evidence type="ECO:0000256" key="12">
    <source>
        <dbReference type="ARBA" id="ARBA00052491"/>
    </source>
</evidence>
<dbReference type="FunFam" id="3.40.630.30:FF:000046">
    <property type="entry name" value="Dopamine N-acetyltransferase"/>
    <property type="match status" value="1"/>
</dbReference>
<feature type="transmembrane region" description="Helical" evidence="13">
    <location>
        <begin position="135"/>
        <end position="158"/>
    </location>
</feature>
<comment type="catalytic activity">
    <reaction evidence="6">
        <text>serotonin + octadecanoyl-CoA = N-octadecanoyl-serotonin + CoA + H(+)</text>
        <dbReference type="Rhea" id="RHEA:51400"/>
        <dbReference type="ChEBI" id="CHEBI:15378"/>
        <dbReference type="ChEBI" id="CHEBI:57287"/>
        <dbReference type="ChEBI" id="CHEBI:57394"/>
        <dbReference type="ChEBI" id="CHEBI:134065"/>
        <dbReference type="ChEBI" id="CHEBI:350546"/>
    </reaction>
    <physiologicalReaction direction="left-to-right" evidence="6">
        <dbReference type="Rhea" id="RHEA:51401"/>
    </physiologicalReaction>
</comment>
<evidence type="ECO:0000313" key="15">
    <source>
        <dbReference type="Proteomes" id="UP000483820"/>
    </source>
</evidence>
<accession>A0A6A5GQ73</accession>
<dbReference type="Pfam" id="PF10326">
    <property type="entry name" value="7TM_GPCR_Str"/>
    <property type="match status" value="1"/>
</dbReference>
<gene>
    <name evidence="14" type="ORF">GCK72_014054</name>
</gene>
<dbReference type="CTD" id="9828608"/>
<dbReference type="EC" id="2.3.1.87" evidence="4"/>
<comment type="catalytic activity">
    <reaction evidence="10">
        <text>serotonin + hexadecanoyl-CoA = N-hexadecanoyl-serotonin + CoA + H(+)</text>
        <dbReference type="Rhea" id="RHEA:51384"/>
        <dbReference type="ChEBI" id="CHEBI:15378"/>
        <dbReference type="ChEBI" id="CHEBI:57287"/>
        <dbReference type="ChEBI" id="CHEBI:57379"/>
        <dbReference type="ChEBI" id="CHEBI:134059"/>
        <dbReference type="ChEBI" id="CHEBI:350546"/>
    </reaction>
    <physiologicalReaction direction="left-to-right" evidence="10">
        <dbReference type="Rhea" id="RHEA:51385"/>
    </physiologicalReaction>
</comment>
<dbReference type="RefSeq" id="XP_053584893.1">
    <property type="nucleotide sequence ID" value="XM_053730121.1"/>
</dbReference>